<organism evidence="1 2">
    <name type="scientific">Stutzerimonas stutzeri</name>
    <name type="common">Pseudomonas stutzeri</name>
    <dbReference type="NCBI Taxonomy" id="316"/>
    <lineage>
        <taxon>Bacteria</taxon>
        <taxon>Pseudomonadati</taxon>
        <taxon>Pseudomonadota</taxon>
        <taxon>Gammaproteobacteria</taxon>
        <taxon>Pseudomonadales</taxon>
        <taxon>Pseudomonadaceae</taxon>
        <taxon>Stutzerimonas</taxon>
    </lineage>
</organism>
<gene>
    <name evidence="1" type="ORF">N5D09_02775</name>
</gene>
<sequence length="190" mass="21404">MRQSTRTAVLKALDAFATKGVWVFNVRALSRLSGVDEHGLVVYLGRNADIVGVRKVFRGHYLNPRVDPPIHGLAQLVAILRPGSPSYLSLESVLHEVDWISQIPNRMTFVTTGRSALYQTPLGIIEFNRVSGDKFSESRLSQTRFDPIRQIRVATPELALADLTAIGRNLDLVRPEAERNYDYLLEERHP</sequence>
<name>A0ABD4XVY4_STUST</name>
<reference evidence="1" key="1">
    <citation type="submission" date="2022-09" db="EMBL/GenBank/DDBJ databases">
        <title>Intensive care unit water sources are persistently colonized with multi-drug resistant bacteria and are the site of extensive horizontal gene transfer of antibiotic resistance genes.</title>
        <authorList>
            <person name="Diorio-Toth L."/>
        </authorList>
    </citation>
    <scope>NUCLEOTIDE SEQUENCE</scope>
    <source>
        <strain evidence="1">GD03864</strain>
    </source>
</reference>
<dbReference type="Proteomes" id="UP001161139">
    <property type="component" value="Unassembled WGS sequence"/>
</dbReference>
<comment type="caution">
    <text evidence="1">The sequence shown here is derived from an EMBL/GenBank/DDBJ whole genome shotgun (WGS) entry which is preliminary data.</text>
</comment>
<accession>A0ABD4XVY4</accession>
<dbReference type="EMBL" id="JAOCDG010000003">
    <property type="protein sequence ID" value="MDH0687010.1"/>
    <property type="molecule type" value="Genomic_DNA"/>
</dbReference>
<evidence type="ECO:0000313" key="1">
    <source>
        <dbReference type="EMBL" id="MDH0687010.1"/>
    </source>
</evidence>
<dbReference type="AlphaFoldDB" id="A0ABD4XVY4"/>
<proteinExistence type="predicted"/>
<protein>
    <recommendedName>
        <fullName evidence="3">Transcriptional regulator</fullName>
    </recommendedName>
</protein>
<evidence type="ECO:0008006" key="3">
    <source>
        <dbReference type="Google" id="ProtNLM"/>
    </source>
</evidence>
<evidence type="ECO:0000313" key="2">
    <source>
        <dbReference type="Proteomes" id="UP001161139"/>
    </source>
</evidence>
<dbReference type="RefSeq" id="WP_045665634.1">
    <property type="nucleotide sequence ID" value="NZ_JAOCDG010000003.1"/>
</dbReference>